<reference evidence="2 5" key="1">
    <citation type="submission" date="2021-01" db="EMBL/GenBank/DDBJ databases">
        <title>Diatom-associated Roseobacters Show Island Model of Population Structure.</title>
        <authorList>
            <person name="Qu L."/>
            <person name="Feng X."/>
            <person name="Chen Y."/>
            <person name="Li L."/>
            <person name="Wang X."/>
            <person name="Hu Z."/>
            <person name="Wang H."/>
            <person name="Luo H."/>
        </authorList>
    </citation>
    <scope>NUCLEOTIDE SEQUENCE</scope>
    <source>
        <strain evidence="3 5">CC28-63</strain>
        <strain evidence="2">CC28-69</strain>
    </source>
</reference>
<dbReference type="GeneID" id="62643570"/>
<protein>
    <submittedName>
        <fullName evidence="2">Uncharacterized protein</fullName>
    </submittedName>
</protein>
<evidence type="ECO:0000256" key="1">
    <source>
        <dbReference type="SAM" id="Phobius"/>
    </source>
</evidence>
<accession>A0A9Q2NZM0</accession>
<keyword evidence="1" id="KW-0812">Transmembrane</keyword>
<dbReference type="OrthoDB" id="7688092at2"/>
<dbReference type="RefSeq" id="WP_138487746.1">
    <property type="nucleotide sequence ID" value="NZ_JAFBWU010000028.1"/>
</dbReference>
<keyword evidence="1" id="KW-0472">Membrane</keyword>
<comment type="caution">
    <text evidence="2">The sequence shown here is derived from an EMBL/GenBank/DDBJ whole genome shotgun (WGS) entry which is preliminary data.</text>
</comment>
<dbReference type="Proteomes" id="UP000755667">
    <property type="component" value="Unassembled WGS sequence"/>
</dbReference>
<feature type="transmembrane region" description="Helical" evidence="1">
    <location>
        <begin position="31"/>
        <end position="51"/>
    </location>
</feature>
<dbReference type="EMBL" id="JAFBXE010000028">
    <property type="protein sequence ID" value="MBM2415142.1"/>
    <property type="molecule type" value="Genomic_DNA"/>
</dbReference>
<evidence type="ECO:0000313" key="2">
    <source>
        <dbReference type="EMBL" id="MBM2415142.1"/>
    </source>
</evidence>
<organism evidence="2 4">
    <name type="scientific">Marivita cryptomonadis</name>
    <dbReference type="NCBI Taxonomy" id="505252"/>
    <lineage>
        <taxon>Bacteria</taxon>
        <taxon>Pseudomonadati</taxon>
        <taxon>Pseudomonadota</taxon>
        <taxon>Alphaproteobacteria</taxon>
        <taxon>Rhodobacterales</taxon>
        <taxon>Roseobacteraceae</taxon>
        <taxon>Marivita</taxon>
    </lineage>
</organism>
<evidence type="ECO:0000313" key="5">
    <source>
        <dbReference type="Proteomes" id="UP000809440"/>
    </source>
</evidence>
<sequence length="209" mass="24059">MVHGLIFAIQLLGDMIATGAFVDYGSFMNFILWYLVISVVLLIVLLIWCNFKNWSVSNRSFPKSGLKKSCEVFILSEKDSDSSNEIQNFAKRLSYPYNLIISIDQIFGYERSKELSGDFLFIDMDHLERSGCSVGYIIDIIRSFRLRYPECAVILLSSEFGRDDYDMHRLEVCDASLSLPVSQSRILEAALNASSNNLVWCKRWNELYR</sequence>
<dbReference type="AlphaFoldDB" id="A0A9Q2NZM0"/>
<gene>
    <name evidence="2" type="ORF">JQX41_22800</name>
    <name evidence="3" type="ORF">JQX48_22685</name>
</gene>
<keyword evidence="5" id="KW-1185">Reference proteome</keyword>
<name>A0A9Q2NZM0_9RHOB</name>
<proteinExistence type="predicted"/>
<evidence type="ECO:0000313" key="3">
    <source>
        <dbReference type="EMBL" id="MBM2419786.1"/>
    </source>
</evidence>
<keyword evidence="1" id="KW-1133">Transmembrane helix</keyword>
<dbReference type="Proteomes" id="UP000809440">
    <property type="component" value="Unassembled WGS sequence"/>
</dbReference>
<evidence type="ECO:0000313" key="4">
    <source>
        <dbReference type="Proteomes" id="UP000755667"/>
    </source>
</evidence>
<dbReference type="EMBL" id="JAFBXF010000027">
    <property type="protein sequence ID" value="MBM2419786.1"/>
    <property type="molecule type" value="Genomic_DNA"/>
</dbReference>